<dbReference type="AlphaFoldDB" id="A0A0S4JV60"/>
<evidence type="ECO:0000259" key="1">
    <source>
        <dbReference type="Pfam" id="PF00462"/>
    </source>
</evidence>
<dbReference type="InterPro" id="IPR036282">
    <property type="entry name" value="Glutathione-S-Trfase_C_sf"/>
</dbReference>
<reference evidence="3" key="1">
    <citation type="submission" date="2015-09" db="EMBL/GenBank/DDBJ databases">
        <authorList>
            <consortium name="Pathogen Informatics"/>
        </authorList>
    </citation>
    <scope>NUCLEOTIDE SEQUENCE [LARGE SCALE GENOMIC DNA]</scope>
    <source>
        <strain evidence="3">Lake Konstanz</strain>
    </source>
</reference>
<gene>
    <name evidence="2" type="ORF">BSAL_42085</name>
</gene>
<keyword evidence="3" id="KW-1185">Reference proteome</keyword>
<dbReference type="EMBL" id="CYKH01002144">
    <property type="protein sequence ID" value="CUG93327.1"/>
    <property type="molecule type" value="Genomic_DNA"/>
</dbReference>
<dbReference type="PANTHER" id="PTHR12782:SF5">
    <property type="entry name" value="PROSTAGLANDIN E SYNTHASE 2"/>
    <property type="match status" value="1"/>
</dbReference>
<evidence type="ECO:0000313" key="2">
    <source>
        <dbReference type="EMBL" id="CUG93327.1"/>
    </source>
</evidence>
<name>A0A0S4JV60_BODSA</name>
<dbReference type="PROSITE" id="PS51354">
    <property type="entry name" value="GLUTAREDOXIN_2"/>
    <property type="match status" value="1"/>
</dbReference>
<dbReference type="Gene3D" id="1.20.1050.10">
    <property type="match status" value="1"/>
</dbReference>
<dbReference type="Gene3D" id="3.40.30.10">
    <property type="entry name" value="Glutaredoxin"/>
    <property type="match status" value="1"/>
</dbReference>
<accession>A0A0S4JV60</accession>
<dbReference type="GO" id="GO:0005739">
    <property type="term" value="C:mitochondrion"/>
    <property type="evidence" value="ECO:0007669"/>
    <property type="project" value="TreeGrafter"/>
</dbReference>
<protein>
    <submittedName>
        <fullName evidence="2">Glutaredoxin-like protein, putative</fullName>
    </submittedName>
</protein>
<dbReference type="InterPro" id="IPR036249">
    <property type="entry name" value="Thioredoxin-like_sf"/>
</dbReference>
<dbReference type="OrthoDB" id="423541at2759"/>
<dbReference type="OMA" id="WVREEAN"/>
<feature type="domain" description="Glutaredoxin" evidence="1">
    <location>
        <begin position="80"/>
        <end position="111"/>
    </location>
</feature>
<dbReference type="SUPFAM" id="SSF52833">
    <property type="entry name" value="Thioredoxin-like"/>
    <property type="match status" value="1"/>
</dbReference>
<proteinExistence type="predicted"/>
<organism evidence="2 3">
    <name type="scientific">Bodo saltans</name>
    <name type="common">Flagellated protozoan</name>
    <dbReference type="NCBI Taxonomy" id="75058"/>
    <lineage>
        <taxon>Eukaryota</taxon>
        <taxon>Discoba</taxon>
        <taxon>Euglenozoa</taxon>
        <taxon>Kinetoplastea</taxon>
        <taxon>Metakinetoplastina</taxon>
        <taxon>Eubodonida</taxon>
        <taxon>Bodonidae</taxon>
        <taxon>Bodo</taxon>
    </lineage>
</organism>
<dbReference type="PANTHER" id="PTHR12782">
    <property type="entry name" value="MICROSOMAL PROSTAGLANDIN E SYNTHASE-2"/>
    <property type="match status" value="1"/>
</dbReference>
<dbReference type="Proteomes" id="UP000051952">
    <property type="component" value="Unassembled WGS sequence"/>
</dbReference>
<dbReference type="Pfam" id="PF00462">
    <property type="entry name" value="Glutaredoxin"/>
    <property type="match status" value="1"/>
</dbReference>
<evidence type="ECO:0000313" key="3">
    <source>
        <dbReference type="Proteomes" id="UP000051952"/>
    </source>
</evidence>
<dbReference type="InterPro" id="IPR002109">
    <property type="entry name" value="Glutaredoxin"/>
</dbReference>
<dbReference type="VEuPathDB" id="TriTrypDB:BSAL_42085"/>
<sequence>MRFGRKFVFGTVAFSSVAAGVLITTRASTSSEPIKTLTSAEFNALYDQKLALQLLQRCKKQQKGIAPQPSASSSSTTVRVTFYRLLGCPFCAKVKSVLDASRIEYEEVIVDPLRGSGIVDPRYPLVPQLRLEASDAPSAPFVVDSAAIVSAIAVAYGFQKQLTDEKIVKTRSWMTDRFQGVTFAAINSSWTSAFYAYPDLVPPVYGNIIFRVIGATALYGLANWKILPRLKDGANSEVAQQMITTKNIDGWVREEANQFTSQLVKLKRSDALGFHGGERPDLADVEMFGVMRAVSRHPTLGAQVVKANNNELGQWFNRMEEFLIKNPTEPLLK</sequence>
<dbReference type="SUPFAM" id="SSF47616">
    <property type="entry name" value="GST C-terminal domain-like"/>
    <property type="match status" value="1"/>
</dbReference>